<dbReference type="Pfam" id="PF19383">
    <property type="entry name" value="DUF5958"/>
    <property type="match status" value="1"/>
</dbReference>
<protein>
    <submittedName>
        <fullName evidence="1">Uncharacterized protein</fullName>
    </submittedName>
</protein>
<dbReference type="InterPro" id="IPR046002">
    <property type="entry name" value="DUF5958"/>
</dbReference>
<dbReference type="EMBL" id="BMMN01000014">
    <property type="protein sequence ID" value="GGO26598.1"/>
    <property type="molecule type" value="Genomic_DNA"/>
</dbReference>
<keyword evidence="2" id="KW-1185">Reference proteome</keyword>
<proteinExistence type="predicted"/>
<reference evidence="1" key="1">
    <citation type="journal article" date="2014" name="Int. J. Syst. Evol. Microbiol.">
        <title>Complete genome sequence of Corynebacterium casei LMG S-19264T (=DSM 44701T), isolated from a smear-ripened cheese.</title>
        <authorList>
            <consortium name="US DOE Joint Genome Institute (JGI-PGF)"/>
            <person name="Walter F."/>
            <person name="Albersmeier A."/>
            <person name="Kalinowski J."/>
            <person name="Ruckert C."/>
        </authorList>
    </citation>
    <scope>NUCLEOTIDE SEQUENCE</scope>
    <source>
        <strain evidence="1">CGMCC 4.7138</strain>
    </source>
</reference>
<dbReference type="AlphaFoldDB" id="A0A8H9LGC7"/>
<evidence type="ECO:0000313" key="1">
    <source>
        <dbReference type="EMBL" id="GGO26598.1"/>
    </source>
</evidence>
<gene>
    <name evidence="1" type="ORF">GCM10011574_59230</name>
</gene>
<organism evidence="1 2">
    <name type="scientific">Microbispora bryophytorum</name>
    <dbReference type="NCBI Taxonomy" id="1460882"/>
    <lineage>
        <taxon>Bacteria</taxon>
        <taxon>Bacillati</taxon>
        <taxon>Actinomycetota</taxon>
        <taxon>Actinomycetes</taxon>
        <taxon>Streptosporangiales</taxon>
        <taxon>Streptosporangiaceae</taxon>
        <taxon>Microbispora</taxon>
    </lineage>
</organism>
<name>A0A8H9LGC7_9ACTN</name>
<evidence type="ECO:0000313" key="2">
    <source>
        <dbReference type="Proteomes" id="UP000653480"/>
    </source>
</evidence>
<dbReference type="RefSeq" id="WP_142575077.1">
    <property type="nucleotide sequence ID" value="NZ_BMMN01000014.1"/>
</dbReference>
<comment type="caution">
    <text evidence="1">The sequence shown here is derived from an EMBL/GenBank/DDBJ whole genome shotgun (WGS) entry which is preliminary data.</text>
</comment>
<sequence length="71" mass="7866">MREYAAVLNELAQALRPMSWGVTWFEELASEDQFAVLRDLAGYSTQRNVARDIALRGVTGWAVSHAADDPA</sequence>
<dbReference type="OrthoDB" id="7060026at2"/>
<dbReference type="Proteomes" id="UP000653480">
    <property type="component" value="Unassembled WGS sequence"/>
</dbReference>
<accession>A0A8H9LGC7</accession>
<reference evidence="1" key="2">
    <citation type="submission" date="2020-09" db="EMBL/GenBank/DDBJ databases">
        <authorList>
            <person name="Sun Q."/>
            <person name="Zhou Y."/>
        </authorList>
    </citation>
    <scope>NUCLEOTIDE SEQUENCE</scope>
    <source>
        <strain evidence="1">CGMCC 4.7138</strain>
    </source>
</reference>